<feature type="compositionally biased region" description="Acidic residues" evidence="1">
    <location>
        <begin position="136"/>
        <end position="149"/>
    </location>
</feature>
<evidence type="ECO:0000256" key="1">
    <source>
        <dbReference type="SAM" id="MobiDB-lite"/>
    </source>
</evidence>
<feature type="compositionally biased region" description="Low complexity" evidence="1">
    <location>
        <begin position="108"/>
        <end position="126"/>
    </location>
</feature>
<dbReference type="RefSeq" id="WP_096801431.1">
    <property type="nucleotide sequence ID" value="NZ_CP023563.1"/>
</dbReference>
<reference evidence="4" key="1">
    <citation type="submission" date="2017-09" db="EMBL/GenBank/DDBJ databases">
        <title>Brachybacterium sp. VM2412.</title>
        <authorList>
            <person name="Tak E.J."/>
            <person name="Bae J.-W."/>
        </authorList>
    </citation>
    <scope>NUCLEOTIDE SEQUENCE [LARGE SCALE GENOMIC DNA]</scope>
    <source>
        <strain evidence="4">VM2412</strain>
    </source>
</reference>
<evidence type="ECO:0000256" key="2">
    <source>
        <dbReference type="SAM" id="Phobius"/>
    </source>
</evidence>
<dbReference type="AlphaFoldDB" id="A0A291GJA3"/>
<gene>
    <name evidence="3" type="ORF">CFK38_01205</name>
</gene>
<feature type="transmembrane region" description="Helical" evidence="2">
    <location>
        <begin position="6"/>
        <end position="23"/>
    </location>
</feature>
<dbReference type="KEGG" id="brz:CFK38_01205"/>
<feature type="region of interest" description="Disordered" evidence="1">
    <location>
        <begin position="27"/>
        <end position="170"/>
    </location>
</feature>
<proteinExistence type="predicted"/>
<protein>
    <submittedName>
        <fullName evidence="3">Uncharacterized protein</fullName>
    </submittedName>
</protein>
<keyword evidence="2" id="KW-1133">Transmembrane helix</keyword>
<evidence type="ECO:0000313" key="3">
    <source>
        <dbReference type="EMBL" id="ATG50291.1"/>
    </source>
</evidence>
<sequence>MKTLRTYGIIVAVALVAIGLALLPSAEETPPARPGITVGGTAPAGPASRDADAASTDAPSADGAAVALPTVPESSADGPGTDIGVGTMEPEASPSPAPAPAPAPAPQRPRSSSAPSDSSSSGGDQSAGRRPSGVCEWDDGELRCEDDDHDHDHHDDHDHHHDDEDEDEDD</sequence>
<name>A0A291GJA3_9MICO</name>
<accession>A0A291GJA3</accession>
<keyword evidence="2" id="KW-0472">Membrane</keyword>
<feature type="compositionally biased region" description="Basic and acidic residues" evidence="1">
    <location>
        <begin position="150"/>
        <end position="162"/>
    </location>
</feature>
<dbReference type="Proteomes" id="UP000218165">
    <property type="component" value="Chromosome"/>
</dbReference>
<dbReference type="EMBL" id="CP023563">
    <property type="protein sequence ID" value="ATG50291.1"/>
    <property type="molecule type" value="Genomic_DNA"/>
</dbReference>
<keyword evidence="4" id="KW-1185">Reference proteome</keyword>
<evidence type="ECO:0000313" key="4">
    <source>
        <dbReference type="Proteomes" id="UP000218165"/>
    </source>
</evidence>
<organism evidence="3 4">
    <name type="scientific">Brachybacterium vulturis</name>
    <dbReference type="NCBI Taxonomy" id="2017484"/>
    <lineage>
        <taxon>Bacteria</taxon>
        <taxon>Bacillati</taxon>
        <taxon>Actinomycetota</taxon>
        <taxon>Actinomycetes</taxon>
        <taxon>Micrococcales</taxon>
        <taxon>Dermabacteraceae</taxon>
        <taxon>Brachybacterium</taxon>
    </lineage>
</organism>
<feature type="compositionally biased region" description="Pro residues" evidence="1">
    <location>
        <begin position="93"/>
        <end position="107"/>
    </location>
</feature>
<keyword evidence="2" id="KW-0812">Transmembrane</keyword>
<feature type="compositionally biased region" description="Low complexity" evidence="1">
    <location>
        <begin position="53"/>
        <end position="65"/>
    </location>
</feature>